<evidence type="ECO:0000256" key="10">
    <source>
        <dbReference type="ARBA" id="ARBA00023237"/>
    </source>
</evidence>
<evidence type="ECO:0000256" key="13">
    <source>
        <dbReference type="SAM" id="SignalP"/>
    </source>
</evidence>
<reference evidence="16 17" key="1">
    <citation type="submission" date="2019-07" db="EMBL/GenBank/DDBJ databases">
        <title>Sphingomonas solaris sp. nov., isolated from a solar panel from Boston, Massachusetts.</title>
        <authorList>
            <person name="Tanner K."/>
            <person name="Pascual J."/>
            <person name="Mancuso C."/>
            <person name="Pereto J."/>
            <person name="Khalil A."/>
            <person name="Vilanova C."/>
        </authorList>
    </citation>
    <scope>NUCLEOTIDE SEQUENCE [LARGE SCALE GENOMIC DNA]</scope>
    <source>
        <strain evidence="16 17">R4DWN</strain>
    </source>
</reference>
<keyword evidence="2 11" id="KW-0813">Transport</keyword>
<dbReference type="AlphaFoldDB" id="A0A558R9J6"/>
<evidence type="ECO:0000259" key="15">
    <source>
        <dbReference type="Pfam" id="PF07715"/>
    </source>
</evidence>
<keyword evidence="5 11" id="KW-0812">Transmembrane</keyword>
<dbReference type="SUPFAM" id="SSF56935">
    <property type="entry name" value="Porins"/>
    <property type="match status" value="1"/>
</dbReference>
<sequence>MTIRTRQHRALYRCFLSGTAVVSCALNAGMAQSQTSASPSAAQATPPADQSSAQGLQEIVVTAQRREQRLQDVPIAITAVTQETLQANRVTSVNDLSGLAPNVTVRASGGSTQIPSFTSRGITSYGVVPGSDKEFSIYLDGVYLGASRSLFELPDIARLEVLRGPQGTLFGRNSTTGAVSVVTRDPTGDFGVQQDFTMGNYDQFRTRTSVDLPLFGAFSAYVSYVHDERRGDIRNTGAGTMWDRSGPNTRLGVQRSPSYLGDKNSDQFFAAVKFAPSDDFSTIYKFDYGNNHYTADGVAAVSFRPSGVTQTLTPALGPLAPLFSAYYSSIVAAGPNVLDSTARRPKQVNNSYVVPAYQKVYGHNLTSNLRVSDDISIKNIASYRYGYVNSTSQLSGLGGLVVPAAAAAPYAAFLSAINQPIPIPGLGNVPFNSLPAAARQAVAAQAAGVGSRFLLTDNNSQAVNKQWSDELQANYDSRLLTLTVGGLWFHQKDRSGGPFGITNTPAFAVFPANGRVPLGNQSNSFNKGTSVAGYAQAEVHVTPELDVLLGGRVTHDRKSGSFQFGGTYVPPAGVAITDPSYYTAGTFTGIRSEPFTYRGTKFTYSAGVNYKPTNDLLFYGKYSTGFVSGGSIAGIAWKPETVASAEAGIKADLFDRRLRTNLALFHAKYKNIQSAQGGTNIGRPEIGTAIIDLGDERAQGVELEVTVLPIDNLTLGGNLGFTDAKYTRLSAVALAVYGTGYKPTLSPKWTSRVYAQYLSEPVIGDAKILARVDGDWRSSQRFLSGSNYAGIAEFQSIAKGPARWLVNTRVGLEDLGPAHLTVAFWTRNLTNNKDPSFPLALATYAVSTNFQQARTYGLDVGVKF</sequence>
<keyword evidence="8 12" id="KW-0798">TonB box</keyword>
<keyword evidence="13" id="KW-0732">Signal</keyword>
<evidence type="ECO:0000256" key="2">
    <source>
        <dbReference type="ARBA" id="ARBA00022448"/>
    </source>
</evidence>
<dbReference type="Pfam" id="PF07715">
    <property type="entry name" value="Plug"/>
    <property type="match status" value="1"/>
</dbReference>
<dbReference type="GO" id="GO:0009279">
    <property type="term" value="C:cell outer membrane"/>
    <property type="evidence" value="ECO:0007669"/>
    <property type="project" value="UniProtKB-SubCell"/>
</dbReference>
<dbReference type="Proteomes" id="UP000318681">
    <property type="component" value="Unassembled WGS sequence"/>
</dbReference>
<evidence type="ECO:0000256" key="4">
    <source>
        <dbReference type="ARBA" id="ARBA00022496"/>
    </source>
</evidence>
<gene>
    <name evidence="16" type="ORF">FOY91_05775</name>
</gene>
<organism evidence="16 17">
    <name type="scientific">Alterirhizorhabdus solaris</name>
    <dbReference type="NCBI Taxonomy" id="2529389"/>
    <lineage>
        <taxon>Bacteria</taxon>
        <taxon>Pseudomonadati</taxon>
        <taxon>Pseudomonadota</taxon>
        <taxon>Alphaproteobacteria</taxon>
        <taxon>Sphingomonadales</taxon>
        <taxon>Rhizorhabdaceae</taxon>
        <taxon>Alterirhizorhabdus</taxon>
    </lineage>
</organism>
<dbReference type="Pfam" id="PF00593">
    <property type="entry name" value="TonB_dep_Rec_b-barrel"/>
    <property type="match status" value="1"/>
</dbReference>
<dbReference type="PROSITE" id="PS51257">
    <property type="entry name" value="PROKAR_LIPOPROTEIN"/>
    <property type="match status" value="1"/>
</dbReference>
<evidence type="ECO:0000256" key="12">
    <source>
        <dbReference type="RuleBase" id="RU003357"/>
    </source>
</evidence>
<dbReference type="Gene3D" id="2.40.170.20">
    <property type="entry name" value="TonB-dependent receptor, beta-barrel domain"/>
    <property type="match status" value="2"/>
</dbReference>
<dbReference type="PROSITE" id="PS52016">
    <property type="entry name" value="TONB_DEPENDENT_REC_3"/>
    <property type="match status" value="1"/>
</dbReference>
<dbReference type="EMBL" id="VNIM01000015">
    <property type="protein sequence ID" value="TVV75952.1"/>
    <property type="molecule type" value="Genomic_DNA"/>
</dbReference>
<keyword evidence="7" id="KW-0406">Ion transport</keyword>
<dbReference type="OrthoDB" id="7518525at2"/>
<keyword evidence="10 11" id="KW-0998">Cell outer membrane</keyword>
<comment type="subcellular location">
    <subcellularLocation>
        <location evidence="1 11">Cell outer membrane</location>
        <topology evidence="1 11">Multi-pass membrane protein</topology>
    </subcellularLocation>
</comment>
<comment type="caution">
    <text evidence="16">The sequence shown here is derived from an EMBL/GenBank/DDBJ whole genome shotgun (WGS) entry which is preliminary data.</text>
</comment>
<keyword evidence="17" id="KW-1185">Reference proteome</keyword>
<evidence type="ECO:0000256" key="5">
    <source>
        <dbReference type="ARBA" id="ARBA00022692"/>
    </source>
</evidence>
<evidence type="ECO:0000256" key="9">
    <source>
        <dbReference type="ARBA" id="ARBA00023136"/>
    </source>
</evidence>
<keyword evidence="16" id="KW-0675">Receptor</keyword>
<name>A0A558R9J6_9SPHN</name>
<evidence type="ECO:0000256" key="7">
    <source>
        <dbReference type="ARBA" id="ARBA00023065"/>
    </source>
</evidence>
<evidence type="ECO:0000259" key="14">
    <source>
        <dbReference type="Pfam" id="PF00593"/>
    </source>
</evidence>
<keyword evidence="9 11" id="KW-0472">Membrane</keyword>
<evidence type="ECO:0000256" key="1">
    <source>
        <dbReference type="ARBA" id="ARBA00004571"/>
    </source>
</evidence>
<dbReference type="GO" id="GO:0006826">
    <property type="term" value="P:iron ion transport"/>
    <property type="evidence" value="ECO:0007669"/>
    <property type="project" value="UniProtKB-KW"/>
</dbReference>
<dbReference type="RefSeq" id="WP_145149045.1">
    <property type="nucleotide sequence ID" value="NZ_VNIM01000015.1"/>
</dbReference>
<dbReference type="InterPro" id="IPR036942">
    <property type="entry name" value="Beta-barrel_TonB_sf"/>
</dbReference>
<feature type="domain" description="TonB-dependent receptor-like beta-barrel" evidence="14">
    <location>
        <begin position="342"/>
        <end position="829"/>
    </location>
</feature>
<protein>
    <submittedName>
        <fullName evidence="16">TonB-dependent receptor</fullName>
    </submittedName>
</protein>
<evidence type="ECO:0000256" key="11">
    <source>
        <dbReference type="PROSITE-ProRule" id="PRU01360"/>
    </source>
</evidence>
<evidence type="ECO:0000256" key="8">
    <source>
        <dbReference type="ARBA" id="ARBA00023077"/>
    </source>
</evidence>
<evidence type="ECO:0000313" key="17">
    <source>
        <dbReference type="Proteomes" id="UP000318681"/>
    </source>
</evidence>
<keyword evidence="4" id="KW-0410">Iron transport</keyword>
<dbReference type="InterPro" id="IPR012910">
    <property type="entry name" value="Plug_dom"/>
</dbReference>
<keyword evidence="3 11" id="KW-1134">Transmembrane beta strand</keyword>
<comment type="similarity">
    <text evidence="11 12">Belongs to the TonB-dependent receptor family.</text>
</comment>
<dbReference type="PANTHER" id="PTHR32552">
    <property type="entry name" value="FERRICHROME IRON RECEPTOR-RELATED"/>
    <property type="match status" value="1"/>
</dbReference>
<feature type="signal peptide" evidence="13">
    <location>
        <begin position="1"/>
        <end position="25"/>
    </location>
</feature>
<dbReference type="PANTHER" id="PTHR32552:SF81">
    <property type="entry name" value="TONB-DEPENDENT OUTER MEMBRANE RECEPTOR"/>
    <property type="match status" value="1"/>
</dbReference>
<proteinExistence type="inferred from homology"/>
<evidence type="ECO:0000256" key="6">
    <source>
        <dbReference type="ARBA" id="ARBA00023004"/>
    </source>
</evidence>
<evidence type="ECO:0000313" key="16">
    <source>
        <dbReference type="EMBL" id="TVV75952.1"/>
    </source>
</evidence>
<dbReference type="InterPro" id="IPR000531">
    <property type="entry name" value="Beta-barrel_TonB"/>
</dbReference>
<feature type="domain" description="TonB-dependent receptor plug" evidence="15">
    <location>
        <begin position="70"/>
        <end position="177"/>
    </location>
</feature>
<accession>A0A558R9J6</accession>
<evidence type="ECO:0000256" key="3">
    <source>
        <dbReference type="ARBA" id="ARBA00022452"/>
    </source>
</evidence>
<keyword evidence="6" id="KW-0408">Iron</keyword>
<dbReference type="InterPro" id="IPR039426">
    <property type="entry name" value="TonB-dep_rcpt-like"/>
</dbReference>
<feature type="chain" id="PRO_5021837244" evidence="13">
    <location>
        <begin position="26"/>
        <end position="864"/>
    </location>
</feature>